<protein>
    <submittedName>
        <fullName evidence="9">Protein grainyhead</fullName>
    </submittedName>
</protein>
<keyword evidence="4" id="KW-0804">Transcription</keyword>
<evidence type="ECO:0000313" key="10">
    <source>
        <dbReference type="Proteomes" id="UP001054837"/>
    </source>
</evidence>
<dbReference type="GO" id="GO:0001228">
    <property type="term" value="F:DNA-binding transcription activator activity, RNA polymerase II-specific"/>
    <property type="evidence" value="ECO:0007669"/>
    <property type="project" value="TreeGrafter"/>
</dbReference>
<feature type="compositionally biased region" description="Polar residues" evidence="7">
    <location>
        <begin position="1"/>
        <end position="14"/>
    </location>
</feature>
<proteinExistence type="predicted"/>
<evidence type="ECO:0000256" key="3">
    <source>
        <dbReference type="ARBA" id="ARBA00023125"/>
    </source>
</evidence>
<accession>A0AAV4UG56</accession>
<dbReference type="AlphaFoldDB" id="A0AAV4UG56"/>
<comment type="caution">
    <text evidence="9">The sequence shown here is derived from an EMBL/GenBank/DDBJ whole genome shotgun (WGS) entry which is preliminary data.</text>
</comment>
<feature type="region of interest" description="Disordered" evidence="7">
    <location>
        <begin position="1"/>
        <end position="78"/>
    </location>
</feature>
<dbReference type="Proteomes" id="UP001054837">
    <property type="component" value="Unassembled WGS sequence"/>
</dbReference>
<dbReference type="PANTHER" id="PTHR11037">
    <property type="entry name" value="TRANSCRIPTION FACTOR CP2"/>
    <property type="match status" value="1"/>
</dbReference>
<comment type="subcellular location">
    <subcellularLocation>
        <location evidence="1 6">Nucleus</location>
    </subcellularLocation>
</comment>
<name>A0AAV4UG56_9ARAC</name>
<dbReference type="InterPro" id="IPR057520">
    <property type="entry name" value="GRHL1/CP2_C"/>
</dbReference>
<dbReference type="EMBL" id="BPLQ01011224">
    <property type="protein sequence ID" value="GIY56815.1"/>
    <property type="molecule type" value="Genomic_DNA"/>
</dbReference>
<evidence type="ECO:0000256" key="5">
    <source>
        <dbReference type="ARBA" id="ARBA00023242"/>
    </source>
</evidence>
<dbReference type="InterPro" id="IPR007604">
    <property type="entry name" value="CP2"/>
</dbReference>
<evidence type="ECO:0000256" key="1">
    <source>
        <dbReference type="ARBA" id="ARBA00004123"/>
    </source>
</evidence>
<evidence type="ECO:0000259" key="8">
    <source>
        <dbReference type="PROSITE" id="PS51968"/>
    </source>
</evidence>
<evidence type="ECO:0000256" key="4">
    <source>
        <dbReference type="ARBA" id="ARBA00023163"/>
    </source>
</evidence>
<dbReference type="Pfam" id="PF25416">
    <property type="entry name" value="GRHL1_C"/>
    <property type="match status" value="1"/>
</dbReference>
<feature type="domain" description="Grh/CP2 DB" evidence="8">
    <location>
        <begin position="443"/>
        <end position="672"/>
    </location>
</feature>
<feature type="region of interest" description="Disordered" evidence="7">
    <location>
        <begin position="398"/>
        <end position="425"/>
    </location>
</feature>
<reference evidence="9 10" key="1">
    <citation type="submission" date="2021-06" db="EMBL/GenBank/DDBJ databases">
        <title>Caerostris darwini draft genome.</title>
        <authorList>
            <person name="Kono N."/>
            <person name="Arakawa K."/>
        </authorList>
    </citation>
    <scope>NUCLEOTIDE SEQUENCE [LARGE SCALE GENOMIC DNA]</scope>
</reference>
<keyword evidence="2" id="KW-0805">Transcription regulation</keyword>
<gene>
    <name evidence="9" type="primary">grh</name>
    <name evidence="9" type="ORF">CDAR_510564</name>
</gene>
<keyword evidence="3 6" id="KW-0238">DNA-binding</keyword>
<feature type="region of interest" description="Disordered" evidence="7">
    <location>
        <begin position="140"/>
        <end position="161"/>
    </location>
</feature>
<dbReference type="PROSITE" id="PS51968">
    <property type="entry name" value="GRH_CP2_DB"/>
    <property type="match status" value="1"/>
</dbReference>
<dbReference type="GO" id="GO:0000978">
    <property type="term" value="F:RNA polymerase II cis-regulatory region sequence-specific DNA binding"/>
    <property type="evidence" value="ECO:0007669"/>
    <property type="project" value="TreeGrafter"/>
</dbReference>
<dbReference type="Pfam" id="PF04516">
    <property type="entry name" value="CP2"/>
    <property type="match status" value="1"/>
</dbReference>
<dbReference type="GO" id="GO:0005634">
    <property type="term" value="C:nucleus"/>
    <property type="evidence" value="ECO:0007669"/>
    <property type="project" value="UniProtKB-SubCell"/>
</dbReference>
<keyword evidence="10" id="KW-1185">Reference proteome</keyword>
<dbReference type="PANTHER" id="PTHR11037:SF20">
    <property type="entry name" value="PROTEIN GRAINYHEAD"/>
    <property type="match status" value="1"/>
</dbReference>
<evidence type="ECO:0000256" key="6">
    <source>
        <dbReference type="PROSITE-ProRule" id="PRU01313"/>
    </source>
</evidence>
<feature type="compositionally biased region" description="Basic and acidic residues" evidence="7">
    <location>
        <begin position="620"/>
        <end position="629"/>
    </location>
</feature>
<feature type="compositionally biased region" description="Polar residues" evidence="7">
    <location>
        <begin position="21"/>
        <end position="35"/>
    </location>
</feature>
<sequence length="833" mass="92758">MEGDQTGFSGSPPNSVAGVSAGSNCSDDANNGESTPPNPGGVNRNQTFYTHCANDITIKDEPDDDPPVTSNHAPLPPISEENWRAYYQPSLVVLNGGSEEGVSAIYETTTAYKLPPLAKFGKGLVGKVPTIWSVVASPDGELITPHQDPGSPVPSPGQQPSDLSTQTIYLQRTEGNSKVIVHSMDREDSVIQPVPDGVVEAKDKEGALPLLAPTAEEVKSVEDGDAQDVEMDVVRQRELRTETSPHDIHLEGTPYQVSEFSPSSYEPLGTGQYSVLTNVVLAYAPNPVSPPQYTQSAAASNTTYAITTPDYYREYCTQNAEYTQAVRHLATTYPTETVDNAAYVEKYIRQYKPSPHGLTVDLPSPDSGIGETTVTPRDTLHQVNIFDYTEIAQPQALLAPTDEDSSTSRSTPAPSSPSRKNSWNHEYGRNAELDKVQIPKIFSEVGFHYFLEAPISTSQRREDDRMTYINKGQYYGITLEYINDPERTLRSCTVKSTVMLVFREEKSPDDELKAWKFWHSRQHSVKQRILDADTKNSCGIIGQIEEVTHNAIAFYWNPMEGPAKISISVHCLSTDFSNQKGVKGFPLHIQIDTTDDLREGAPPIHRGYCQIKVFCDKGAERKTRDEERRANKRRLAATGSSRKKIEEMYHAACDRSEFYSMSDLSKPPILFTPDEDTERQNGPELTFYAITAPNEDSSNAITTEIKPVFLNSEVKTNIELPVAPPLKKMKVSPPDRETVSYCDSVLLYVRRSNEEIFHALHLVPPTLEGLAKALEIKYSISASLMRCFYKKCKKGITVRMDDDIIRHYSNEDTFILDVIKTEDNKFDITLEEL</sequence>
<keyword evidence="5 6" id="KW-0539">Nucleus</keyword>
<evidence type="ECO:0000256" key="7">
    <source>
        <dbReference type="SAM" id="MobiDB-lite"/>
    </source>
</evidence>
<evidence type="ECO:0000256" key="2">
    <source>
        <dbReference type="ARBA" id="ARBA00023015"/>
    </source>
</evidence>
<dbReference type="InterPro" id="IPR040167">
    <property type="entry name" value="TF_CP2-like"/>
</dbReference>
<feature type="compositionally biased region" description="Low complexity" evidence="7">
    <location>
        <begin position="407"/>
        <end position="419"/>
    </location>
</feature>
<feature type="region of interest" description="Disordered" evidence="7">
    <location>
        <begin position="620"/>
        <end position="639"/>
    </location>
</feature>
<organism evidence="9 10">
    <name type="scientific">Caerostris darwini</name>
    <dbReference type="NCBI Taxonomy" id="1538125"/>
    <lineage>
        <taxon>Eukaryota</taxon>
        <taxon>Metazoa</taxon>
        <taxon>Ecdysozoa</taxon>
        <taxon>Arthropoda</taxon>
        <taxon>Chelicerata</taxon>
        <taxon>Arachnida</taxon>
        <taxon>Araneae</taxon>
        <taxon>Araneomorphae</taxon>
        <taxon>Entelegynae</taxon>
        <taxon>Araneoidea</taxon>
        <taxon>Araneidae</taxon>
        <taxon>Caerostris</taxon>
    </lineage>
</organism>
<evidence type="ECO:0000313" key="9">
    <source>
        <dbReference type="EMBL" id="GIY56815.1"/>
    </source>
</evidence>